<evidence type="ECO:0000256" key="1">
    <source>
        <dbReference type="ARBA" id="ARBA00010466"/>
    </source>
</evidence>
<dbReference type="Gene3D" id="3.40.50.1360">
    <property type="match status" value="1"/>
</dbReference>
<feature type="domain" description="CggR N-terminal DNA binding" evidence="6">
    <location>
        <begin position="18"/>
        <end position="87"/>
    </location>
</feature>
<proteinExistence type="inferred from homology"/>
<evidence type="ECO:0000256" key="4">
    <source>
        <dbReference type="ARBA" id="ARBA00023163"/>
    </source>
</evidence>
<comment type="similarity">
    <text evidence="1">Belongs to the SorC transcriptional regulatory family.</text>
</comment>
<dbReference type="RefSeq" id="WP_021281481.1">
    <property type="nucleotide sequence ID" value="NZ_JAGGLL010000014.1"/>
</dbReference>
<dbReference type="InterPro" id="IPR007324">
    <property type="entry name" value="Sugar-bd_dom_put"/>
</dbReference>
<reference evidence="7 8" key="1">
    <citation type="submission" date="2021-03" db="EMBL/GenBank/DDBJ databases">
        <title>Genomic Encyclopedia of Type Strains, Phase IV (KMG-IV): sequencing the most valuable type-strain genomes for metagenomic binning, comparative biology and taxonomic classification.</title>
        <authorList>
            <person name="Goeker M."/>
        </authorList>
    </citation>
    <scope>NUCLEOTIDE SEQUENCE [LARGE SCALE GENOMIC DNA]</scope>
    <source>
        <strain evidence="7 8">DSM 28650</strain>
    </source>
</reference>
<keyword evidence="4" id="KW-0804">Transcription</keyword>
<dbReference type="InterPro" id="IPR048715">
    <property type="entry name" value="CggR_N"/>
</dbReference>
<dbReference type="PANTHER" id="PTHR34294">
    <property type="entry name" value="TRANSCRIPTIONAL REGULATOR-RELATED"/>
    <property type="match status" value="1"/>
</dbReference>
<dbReference type="InterPro" id="IPR036388">
    <property type="entry name" value="WH-like_DNA-bd_sf"/>
</dbReference>
<dbReference type="SUPFAM" id="SSF46785">
    <property type="entry name" value="Winged helix' DNA-binding domain"/>
    <property type="match status" value="1"/>
</dbReference>
<keyword evidence="8" id="KW-1185">Reference proteome</keyword>
<evidence type="ECO:0000259" key="5">
    <source>
        <dbReference type="Pfam" id="PF04198"/>
    </source>
</evidence>
<dbReference type="Pfam" id="PF21715">
    <property type="entry name" value="CggR_N"/>
    <property type="match status" value="1"/>
</dbReference>
<keyword evidence="2" id="KW-0805">Transcription regulation</keyword>
<comment type="caution">
    <text evidence="7">The sequence shown here is derived from an EMBL/GenBank/DDBJ whole genome shotgun (WGS) entry which is preliminary data.</text>
</comment>
<dbReference type="InterPro" id="IPR051054">
    <property type="entry name" value="SorC_transcr_regulators"/>
</dbReference>
<dbReference type="EMBL" id="JAGGLL010000014">
    <property type="protein sequence ID" value="MBP2022234.1"/>
    <property type="molecule type" value="Genomic_DNA"/>
</dbReference>
<evidence type="ECO:0000259" key="6">
    <source>
        <dbReference type="Pfam" id="PF21715"/>
    </source>
</evidence>
<evidence type="ECO:0000313" key="8">
    <source>
        <dbReference type="Proteomes" id="UP001519308"/>
    </source>
</evidence>
<keyword evidence="3" id="KW-0238">DNA-binding</keyword>
<accession>A0ABS4K6H8</accession>
<gene>
    <name evidence="7" type="ORF">J2Z44_002035</name>
</gene>
<dbReference type="InterPro" id="IPR037171">
    <property type="entry name" value="NagB/RpiA_transferase-like"/>
</dbReference>
<evidence type="ECO:0000256" key="3">
    <source>
        <dbReference type="ARBA" id="ARBA00023125"/>
    </source>
</evidence>
<dbReference type="PANTHER" id="PTHR34294:SF5">
    <property type="entry name" value="CENTRAL GLYCOLYTIC GENES REGULATOR"/>
    <property type="match status" value="1"/>
</dbReference>
<dbReference type="Gene3D" id="1.10.10.10">
    <property type="entry name" value="Winged helix-like DNA-binding domain superfamily/Winged helix DNA-binding domain"/>
    <property type="match status" value="1"/>
</dbReference>
<dbReference type="Pfam" id="PF04198">
    <property type="entry name" value="Sugar-bind"/>
    <property type="match status" value="1"/>
</dbReference>
<sequence>MEDILRLQLKLIPELIEVLKVRYNILRNIKFYQPIGRRLLANNVNLSERVVRSETNFLKEQNLIEVNTIGMSVTSEGEEVLKGLKLFIREVKGIDGLEKEIKEALNVKDVLIVAGDVNEESSVLNEIGKATASYIKNILKDDIVISLTGGQSVKRVVDEFDKITKFKNIKVLPGRGGMAKDIESQSNTLVQRLADKLGAGYELLHMPDNLSHSAFQTLLRENDIKKIFQLISHSYILIHGIGMAETACKKRNLSADIVEEVEHNGGIGEAYGHYFNIDGEIVYSMPFVGISKDQVADVENIIAVAAGVEKSKAIIAVEKNRTNSILITDEATAREIANILKEKILLA</sequence>
<dbReference type="SUPFAM" id="SSF100950">
    <property type="entry name" value="NagB/RpiA/CoA transferase-like"/>
    <property type="match status" value="1"/>
</dbReference>
<protein>
    <submittedName>
        <fullName evidence="7">Central glycolytic genes regulator</fullName>
    </submittedName>
</protein>
<name>A0ABS4K6H8_9CLOT</name>
<dbReference type="InterPro" id="IPR036390">
    <property type="entry name" value="WH_DNA-bd_sf"/>
</dbReference>
<evidence type="ECO:0000313" key="7">
    <source>
        <dbReference type="EMBL" id="MBP2022234.1"/>
    </source>
</evidence>
<organism evidence="7 8">
    <name type="scientific">Clostridium punense</name>
    <dbReference type="NCBI Taxonomy" id="1054297"/>
    <lineage>
        <taxon>Bacteria</taxon>
        <taxon>Bacillati</taxon>
        <taxon>Bacillota</taxon>
        <taxon>Clostridia</taxon>
        <taxon>Eubacteriales</taxon>
        <taxon>Clostridiaceae</taxon>
        <taxon>Clostridium</taxon>
    </lineage>
</organism>
<feature type="domain" description="Sugar-binding" evidence="5">
    <location>
        <begin position="92"/>
        <end position="336"/>
    </location>
</feature>
<dbReference type="Proteomes" id="UP001519308">
    <property type="component" value="Unassembled WGS sequence"/>
</dbReference>
<evidence type="ECO:0000256" key="2">
    <source>
        <dbReference type="ARBA" id="ARBA00023015"/>
    </source>
</evidence>